<dbReference type="AlphaFoldDB" id="A0A0C9Y6P4"/>
<name>A0A0C9Y6P4_9AGAR</name>
<organism evidence="1 2">
    <name type="scientific">Laccaria amethystina LaAM-08-1</name>
    <dbReference type="NCBI Taxonomy" id="1095629"/>
    <lineage>
        <taxon>Eukaryota</taxon>
        <taxon>Fungi</taxon>
        <taxon>Dikarya</taxon>
        <taxon>Basidiomycota</taxon>
        <taxon>Agaricomycotina</taxon>
        <taxon>Agaricomycetes</taxon>
        <taxon>Agaricomycetidae</taxon>
        <taxon>Agaricales</taxon>
        <taxon>Agaricineae</taxon>
        <taxon>Hydnangiaceae</taxon>
        <taxon>Laccaria</taxon>
    </lineage>
</organism>
<protein>
    <submittedName>
        <fullName evidence="1">Uncharacterized protein</fullName>
    </submittedName>
</protein>
<reference evidence="2" key="2">
    <citation type="submission" date="2015-01" db="EMBL/GenBank/DDBJ databases">
        <title>Evolutionary Origins and Diversification of the Mycorrhizal Mutualists.</title>
        <authorList>
            <consortium name="DOE Joint Genome Institute"/>
            <consortium name="Mycorrhizal Genomics Consortium"/>
            <person name="Kohler A."/>
            <person name="Kuo A."/>
            <person name="Nagy L.G."/>
            <person name="Floudas D."/>
            <person name="Copeland A."/>
            <person name="Barry K.W."/>
            <person name="Cichocki N."/>
            <person name="Veneault-Fourrey C."/>
            <person name="LaButti K."/>
            <person name="Lindquist E.A."/>
            <person name="Lipzen A."/>
            <person name="Lundell T."/>
            <person name="Morin E."/>
            <person name="Murat C."/>
            <person name="Riley R."/>
            <person name="Ohm R."/>
            <person name="Sun H."/>
            <person name="Tunlid A."/>
            <person name="Henrissat B."/>
            <person name="Grigoriev I.V."/>
            <person name="Hibbett D.S."/>
            <person name="Martin F."/>
        </authorList>
    </citation>
    <scope>NUCLEOTIDE SEQUENCE [LARGE SCALE GENOMIC DNA]</scope>
    <source>
        <strain evidence="2">LaAM-08-1</strain>
    </source>
</reference>
<dbReference type="EMBL" id="KN838538">
    <property type="protein sequence ID" value="KIK09669.1"/>
    <property type="molecule type" value="Genomic_DNA"/>
</dbReference>
<reference evidence="1 2" key="1">
    <citation type="submission" date="2014-04" db="EMBL/GenBank/DDBJ databases">
        <authorList>
            <consortium name="DOE Joint Genome Institute"/>
            <person name="Kuo A."/>
            <person name="Kohler A."/>
            <person name="Nagy L.G."/>
            <person name="Floudas D."/>
            <person name="Copeland A."/>
            <person name="Barry K.W."/>
            <person name="Cichocki N."/>
            <person name="Veneault-Fourrey C."/>
            <person name="LaButti K."/>
            <person name="Lindquist E.A."/>
            <person name="Lipzen A."/>
            <person name="Lundell T."/>
            <person name="Morin E."/>
            <person name="Murat C."/>
            <person name="Sun H."/>
            <person name="Tunlid A."/>
            <person name="Henrissat B."/>
            <person name="Grigoriev I.V."/>
            <person name="Hibbett D.S."/>
            <person name="Martin F."/>
            <person name="Nordberg H.P."/>
            <person name="Cantor M.N."/>
            <person name="Hua S.X."/>
        </authorList>
    </citation>
    <scope>NUCLEOTIDE SEQUENCE [LARGE SCALE GENOMIC DNA]</scope>
    <source>
        <strain evidence="1 2">LaAM-08-1</strain>
    </source>
</reference>
<proteinExistence type="predicted"/>
<accession>A0A0C9Y6P4</accession>
<evidence type="ECO:0000313" key="1">
    <source>
        <dbReference type="EMBL" id="KIK09669.1"/>
    </source>
</evidence>
<sequence length="58" mass="6381">MKVLFSDSLANQKFSSAITHCLSSSAKLQSVHVFLPRLNYKRDGNANTWNQIQGSGSP</sequence>
<dbReference type="Proteomes" id="UP000054477">
    <property type="component" value="Unassembled WGS sequence"/>
</dbReference>
<dbReference type="HOGENOM" id="CLU_2979442_0_0_1"/>
<keyword evidence="2" id="KW-1185">Reference proteome</keyword>
<gene>
    <name evidence="1" type="ORF">K443DRAFT_671562</name>
</gene>
<evidence type="ECO:0000313" key="2">
    <source>
        <dbReference type="Proteomes" id="UP000054477"/>
    </source>
</evidence>